<evidence type="ECO:0000313" key="2">
    <source>
        <dbReference type="Proteomes" id="UP001190700"/>
    </source>
</evidence>
<proteinExistence type="predicted"/>
<sequence length="212" mass="22632">MESDEKMMCDTYSEAVQVSSLDEASEKAAAGGFVGYGFSSFVGKALLFNSSECASPEALGDFADDWHIYKTDACGLSNSTAPSSDNSSTPIEVESVFCRKSPLKQKCKDDKDDGAPYFHLDQQQKAQCAQRLCCGAPVPELELVRHEELCCERPLALPTAPKAPSPAQAVLWRPGCLGRELTCTPGCAAAPLAASTLSPVRSEQCYGAGYRS</sequence>
<reference evidence="1 2" key="1">
    <citation type="journal article" date="2015" name="Genome Biol. Evol.">
        <title>Comparative Genomics of a Bacterivorous Green Alga Reveals Evolutionary Causalities and Consequences of Phago-Mixotrophic Mode of Nutrition.</title>
        <authorList>
            <person name="Burns J.A."/>
            <person name="Paasch A."/>
            <person name="Narechania A."/>
            <person name="Kim E."/>
        </authorList>
    </citation>
    <scope>NUCLEOTIDE SEQUENCE [LARGE SCALE GENOMIC DNA]</scope>
    <source>
        <strain evidence="1 2">PLY_AMNH</strain>
    </source>
</reference>
<dbReference type="Proteomes" id="UP001190700">
    <property type="component" value="Unassembled WGS sequence"/>
</dbReference>
<dbReference type="AlphaFoldDB" id="A0AAE0FB72"/>
<gene>
    <name evidence="1" type="ORF">CYMTET_34435</name>
</gene>
<accession>A0AAE0FB72</accession>
<evidence type="ECO:0000313" key="1">
    <source>
        <dbReference type="EMBL" id="KAK3256434.1"/>
    </source>
</evidence>
<keyword evidence="2" id="KW-1185">Reference proteome</keyword>
<name>A0AAE0FB72_9CHLO</name>
<organism evidence="1 2">
    <name type="scientific">Cymbomonas tetramitiformis</name>
    <dbReference type="NCBI Taxonomy" id="36881"/>
    <lineage>
        <taxon>Eukaryota</taxon>
        <taxon>Viridiplantae</taxon>
        <taxon>Chlorophyta</taxon>
        <taxon>Pyramimonadophyceae</taxon>
        <taxon>Pyramimonadales</taxon>
        <taxon>Pyramimonadaceae</taxon>
        <taxon>Cymbomonas</taxon>
    </lineage>
</organism>
<dbReference type="EMBL" id="LGRX02021659">
    <property type="protein sequence ID" value="KAK3256434.1"/>
    <property type="molecule type" value="Genomic_DNA"/>
</dbReference>
<comment type="caution">
    <text evidence="1">The sequence shown here is derived from an EMBL/GenBank/DDBJ whole genome shotgun (WGS) entry which is preliminary data.</text>
</comment>
<protein>
    <submittedName>
        <fullName evidence="1">Uncharacterized protein</fullName>
    </submittedName>
</protein>